<dbReference type="STRING" id="307972.A0A2G8K0B8"/>
<dbReference type="PROSITE" id="PS51257">
    <property type="entry name" value="PROKAR_LIPOPROTEIN"/>
    <property type="match status" value="1"/>
</dbReference>
<keyword evidence="3" id="KW-1185">Reference proteome</keyword>
<gene>
    <name evidence="2" type="ORF">BSL78_21744</name>
</gene>
<name>A0A2G8K0B8_STIJA</name>
<dbReference type="Pfam" id="PF23281">
    <property type="entry name" value="DAAF9_N"/>
    <property type="match status" value="1"/>
</dbReference>
<dbReference type="InterPro" id="IPR056498">
    <property type="entry name" value="DAAF9_N"/>
</dbReference>
<dbReference type="Proteomes" id="UP000230750">
    <property type="component" value="Unassembled WGS sequence"/>
</dbReference>
<reference evidence="2 3" key="1">
    <citation type="journal article" date="2017" name="PLoS Biol.">
        <title>The sea cucumber genome provides insights into morphological evolution and visceral regeneration.</title>
        <authorList>
            <person name="Zhang X."/>
            <person name="Sun L."/>
            <person name="Yuan J."/>
            <person name="Sun Y."/>
            <person name="Gao Y."/>
            <person name="Zhang L."/>
            <person name="Li S."/>
            <person name="Dai H."/>
            <person name="Hamel J.F."/>
            <person name="Liu C."/>
            <person name="Yu Y."/>
            <person name="Liu S."/>
            <person name="Lin W."/>
            <person name="Guo K."/>
            <person name="Jin S."/>
            <person name="Xu P."/>
            <person name="Storey K.B."/>
            <person name="Huan P."/>
            <person name="Zhang T."/>
            <person name="Zhou Y."/>
            <person name="Zhang J."/>
            <person name="Lin C."/>
            <person name="Li X."/>
            <person name="Xing L."/>
            <person name="Huo D."/>
            <person name="Sun M."/>
            <person name="Wang L."/>
            <person name="Mercier A."/>
            <person name="Li F."/>
            <person name="Yang H."/>
            <person name="Xiang J."/>
        </authorList>
    </citation>
    <scope>NUCLEOTIDE SEQUENCE [LARGE SCALE GENOMIC DNA]</scope>
    <source>
        <strain evidence="2">Shaxun</strain>
        <tissue evidence="2">Muscle</tissue>
    </source>
</reference>
<feature type="domain" description="DAAF9 N-terminal" evidence="1">
    <location>
        <begin position="5"/>
        <end position="87"/>
    </location>
</feature>
<protein>
    <recommendedName>
        <fullName evidence="1">DAAF9 N-terminal domain-containing protein</fullName>
    </recommendedName>
</protein>
<sequence>MSKRRPNSARKAISYQYFSTFVSCSRLGYVQSLLRDPACEKDVKGPDAVLCILGIDSRFDEGHKELADYLLFDFLDGRNGEIVDDDETYEGKVDRKLAPHFYLKT</sequence>
<evidence type="ECO:0000313" key="3">
    <source>
        <dbReference type="Proteomes" id="UP000230750"/>
    </source>
</evidence>
<proteinExistence type="predicted"/>
<dbReference type="PANTHER" id="PTHR33664:SF1">
    <property type="entry name" value="DYNEIN AXONEMAL ASSEMBLY FACTOR 9"/>
    <property type="match status" value="1"/>
</dbReference>
<dbReference type="EMBL" id="MRZV01001022">
    <property type="protein sequence ID" value="PIK41395.1"/>
    <property type="molecule type" value="Genomic_DNA"/>
</dbReference>
<comment type="caution">
    <text evidence="2">The sequence shown here is derived from an EMBL/GenBank/DDBJ whole genome shotgun (WGS) entry which is preliminary data.</text>
</comment>
<organism evidence="2 3">
    <name type="scientific">Stichopus japonicus</name>
    <name type="common">Sea cucumber</name>
    <dbReference type="NCBI Taxonomy" id="307972"/>
    <lineage>
        <taxon>Eukaryota</taxon>
        <taxon>Metazoa</taxon>
        <taxon>Echinodermata</taxon>
        <taxon>Eleutherozoa</taxon>
        <taxon>Echinozoa</taxon>
        <taxon>Holothuroidea</taxon>
        <taxon>Aspidochirotacea</taxon>
        <taxon>Aspidochirotida</taxon>
        <taxon>Stichopodidae</taxon>
        <taxon>Apostichopus</taxon>
    </lineage>
</organism>
<dbReference type="PANTHER" id="PTHR33664">
    <property type="entry name" value="RCG26366"/>
    <property type="match status" value="1"/>
</dbReference>
<evidence type="ECO:0000259" key="1">
    <source>
        <dbReference type="Pfam" id="PF23281"/>
    </source>
</evidence>
<evidence type="ECO:0000313" key="2">
    <source>
        <dbReference type="EMBL" id="PIK41395.1"/>
    </source>
</evidence>
<dbReference type="OrthoDB" id="72033at2759"/>
<accession>A0A2G8K0B8</accession>
<dbReference type="InterPro" id="IPR040342">
    <property type="entry name" value="DNAAF9"/>
</dbReference>
<dbReference type="AlphaFoldDB" id="A0A2G8K0B8"/>